<sequence>MNTASTCEWEHDDDDSHHGSSQNISAINSAVNSGTWKVTYYFDTDSEETTQFASYTFTFGDNNQLVATDGSNSVQGTWSVTNSSGSSRHGDDDSSDVDFNIFFSSPGNFADLSDDWDIVLYTANRIELIDVSGGNGGTDILTFEKI</sequence>
<evidence type="ECO:0000256" key="1">
    <source>
        <dbReference type="SAM" id="MobiDB-lite"/>
    </source>
</evidence>
<reference evidence="2 3" key="1">
    <citation type="submission" date="2020-07" db="EMBL/GenBank/DDBJ databases">
        <authorList>
            <person name="Sun Q."/>
        </authorList>
    </citation>
    <scope>NUCLEOTIDE SEQUENCE [LARGE SCALE GENOMIC DNA]</scope>
    <source>
        <strain evidence="2 3">MAH-1</strain>
    </source>
</reference>
<evidence type="ECO:0000313" key="3">
    <source>
        <dbReference type="Proteomes" id="UP000535020"/>
    </source>
</evidence>
<gene>
    <name evidence="2" type="ORF">HZF10_05620</name>
</gene>
<organism evidence="2 3">
    <name type="scientific">Flavobacterium agri</name>
    <dbReference type="NCBI Taxonomy" id="2743471"/>
    <lineage>
        <taxon>Bacteria</taxon>
        <taxon>Pseudomonadati</taxon>
        <taxon>Bacteroidota</taxon>
        <taxon>Flavobacteriia</taxon>
        <taxon>Flavobacteriales</taxon>
        <taxon>Flavobacteriaceae</taxon>
        <taxon>Flavobacterium</taxon>
    </lineage>
</organism>
<name>A0A7Y8Y0X3_9FLAO</name>
<accession>A0A7Y8Y0X3</accession>
<comment type="caution">
    <text evidence="2">The sequence shown here is derived from an EMBL/GenBank/DDBJ whole genome shotgun (WGS) entry which is preliminary data.</text>
</comment>
<evidence type="ECO:0000313" key="2">
    <source>
        <dbReference type="EMBL" id="NYA70390.1"/>
    </source>
</evidence>
<evidence type="ECO:0008006" key="4">
    <source>
        <dbReference type="Google" id="ProtNLM"/>
    </source>
</evidence>
<dbReference type="AlphaFoldDB" id="A0A7Y8Y0X3"/>
<proteinExistence type="predicted"/>
<dbReference type="EMBL" id="JACBJI010000002">
    <property type="protein sequence ID" value="NYA70390.1"/>
    <property type="molecule type" value="Genomic_DNA"/>
</dbReference>
<dbReference type="Proteomes" id="UP000535020">
    <property type="component" value="Unassembled WGS sequence"/>
</dbReference>
<keyword evidence="3" id="KW-1185">Reference proteome</keyword>
<protein>
    <recommendedName>
        <fullName evidence="4">Lipocalin-like domain-containing protein</fullName>
    </recommendedName>
</protein>
<feature type="region of interest" description="Disordered" evidence="1">
    <location>
        <begin position="1"/>
        <end position="22"/>
    </location>
</feature>